<feature type="region of interest" description="Disordered" evidence="1">
    <location>
        <begin position="41"/>
        <end position="72"/>
    </location>
</feature>
<evidence type="ECO:0000313" key="3">
    <source>
        <dbReference type="Proteomes" id="UP000323522"/>
    </source>
</evidence>
<gene>
    <name evidence="2" type="ORF">EWH46_08475</name>
</gene>
<dbReference type="AlphaFoldDB" id="A0A5C1PZE8"/>
<name>A0A5C1PZE8_9BURK</name>
<proteinExistence type="predicted"/>
<accession>A0A5C1PZE8</accession>
<sequence length="72" mass="7702">MTSAAPLAHSPFLAAGPLRRLGPAEVAPIGLGCMNLSHAYGDPPGQRGRRALQRCHPDRDRHGRVSGLKPQR</sequence>
<reference evidence="2 3" key="1">
    <citation type="submission" date="2019-02" db="EMBL/GenBank/DDBJ databases">
        <title>Complete Genome Sequence and Methylome Analysis of Sphaerotilus natans subsp. sulfidivorans D-507.</title>
        <authorList>
            <person name="Fomenkov A."/>
            <person name="Gridneva E."/>
            <person name="Smolyakov D."/>
            <person name="Dubinina G."/>
            <person name="Vincze T."/>
            <person name="Grabovich M."/>
            <person name="Roberts R.J."/>
        </authorList>
    </citation>
    <scope>NUCLEOTIDE SEQUENCE [LARGE SCALE GENOMIC DNA]</scope>
    <source>
        <strain evidence="2 3">D-507</strain>
    </source>
</reference>
<organism evidence="2 3">
    <name type="scientific">Sphaerotilus sulfidivorans</name>
    <dbReference type="NCBI Taxonomy" id="639200"/>
    <lineage>
        <taxon>Bacteria</taxon>
        <taxon>Pseudomonadati</taxon>
        <taxon>Pseudomonadota</taxon>
        <taxon>Betaproteobacteria</taxon>
        <taxon>Burkholderiales</taxon>
        <taxon>Sphaerotilaceae</taxon>
        <taxon>Sphaerotilus</taxon>
    </lineage>
</organism>
<dbReference type="KEGG" id="snn:EWH46_08475"/>
<protein>
    <recommendedName>
        <fullName evidence="4">Aldo/keto reductase</fullName>
    </recommendedName>
</protein>
<evidence type="ECO:0000313" key="2">
    <source>
        <dbReference type="EMBL" id="QEN00807.1"/>
    </source>
</evidence>
<dbReference type="EMBL" id="CP035708">
    <property type="protein sequence ID" value="QEN00807.1"/>
    <property type="molecule type" value="Genomic_DNA"/>
</dbReference>
<dbReference type="Proteomes" id="UP000323522">
    <property type="component" value="Chromosome"/>
</dbReference>
<evidence type="ECO:0008006" key="4">
    <source>
        <dbReference type="Google" id="ProtNLM"/>
    </source>
</evidence>
<dbReference type="OrthoDB" id="5488419at2"/>
<evidence type="ECO:0000256" key="1">
    <source>
        <dbReference type="SAM" id="MobiDB-lite"/>
    </source>
</evidence>